<dbReference type="Proteomes" id="UP000054097">
    <property type="component" value="Unassembled WGS sequence"/>
</dbReference>
<name>A0A0C3AMJ0_SERVB</name>
<dbReference type="OrthoDB" id="2838799at2759"/>
<evidence type="ECO:0000313" key="2">
    <source>
        <dbReference type="Proteomes" id="UP000054097"/>
    </source>
</evidence>
<reference evidence="2" key="2">
    <citation type="submission" date="2015-01" db="EMBL/GenBank/DDBJ databases">
        <title>Evolutionary Origins and Diversification of the Mycorrhizal Mutualists.</title>
        <authorList>
            <consortium name="DOE Joint Genome Institute"/>
            <consortium name="Mycorrhizal Genomics Consortium"/>
            <person name="Kohler A."/>
            <person name="Kuo A."/>
            <person name="Nagy L.G."/>
            <person name="Floudas D."/>
            <person name="Copeland A."/>
            <person name="Barry K.W."/>
            <person name="Cichocki N."/>
            <person name="Veneault-Fourrey C."/>
            <person name="LaButti K."/>
            <person name="Lindquist E.A."/>
            <person name="Lipzen A."/>
            <person name="Lundell T."/>
            <person name="Morin E."/>
            <person name="Murat C."/>
            <person name="Riley R."/>
            <person name="Ohm R."/>
            <person name="Sun H."/>
            <person name="Tunlid A."/>
            <person name="Henrissat B."/>
            <person name="Grigoriev I.V."/>
            <person name="Hibbett D.S."/>
            <person name="Martin F."/>
        </authorList>
    </citation>
    <scope>NUCLEOTIDE SEQUENCE [LARGE SCALE GENOMIC DNA]</scope>
    <source>
        <strain evidence="2">MAFF 305830</strain>
    </source>
</reference>
<dbReference type="HOGENOM" id="CLU_089048_0_0_1"/>
<reference evidence="1 2" key="1">
    <citation type="submission" date="2014-04" db="EMBL/GenBank/DDBJ databases">
        <authorList>
            <consortium name="DOE Joint Genome Institute"/>
            <person name="Kuo A."/>
            <person name="Zuccaro A."/>
            <person name="Kohler A."/>
            <person name="Nagy L.G."/>
            <person name="Floudas D."/>
            <person name="Copeland A."/>
            <person name="Barry K.W."/>
            <person name="Cichocki N."/>
            <person name="Veneault-Fourrey C."/>
            <person name="LaButti K."/>
            <person name="Lindquist E.A."/>
            <person name="Lipzen A."/>
            <person name="Lundell T."/>
            <person name="Morin E."/>
            <person name="Murat C."/>
            <person name="Sun H."/>
            <person name="Tunlid A."/>
            <person name="Henrissat B."/>
            <person name="Grigoriev I.V."/>
            <person name="Hibbett D.S."/>
            <person name="Martin F."/>
            <person name="Nordberg H.P."/>
            <person name="Cantor M.N."/>
            <person name="Hua S.X."/>
        </authorList>
    </citation>
    <scope>NUCLEOTIDE SEQUENCE [LARGE SCALE GENOMIC DNA]</scope>
    <source>
        <strain evidence="1 2">MAFF 305830</strain>
    </source>
</reference>
<organism evidence="1 2">
    <name type="scientific">Serendipita vermifera MAFF 305830</name>
    <dbReference type="NCBI Taxonomy" id="933852"/>
    <lineage>
        <taxon>Eukaryota</taxon>
        <taxon>Fungi</taxon>
        <taxon>Dikarya</taxon>
        <taxon>Basidiomycota</taxon>
        <taxon>Agaricomycotina</taxon>
        <taxon>Agaricomycetes</taxon>
        <taxon>Sebacinales</taxon>
        <taxon>Serendipitaceae</taxon>
        <taxon>Serendipita</taxon>
    </lineage>
</organism>
<gene>
    <name evidence="1" type="ORF">M408DRAFT_330989</name>
</gene>
<dbReference type="AlphaFoldDB" id="A0A0C3AMJ0"/>
<proteinExistence type="predicted"/>
<keyword evidence="2" id="KW-1185">Reference proteome</keyword>
<sequence>MDKLLGSIQNVAQDAISAISRVFHTTEDSEFPTPTHLYYAIARSLYRGYDPNNAPTTPGSSPFRHYARRSPLPMELVILIFAFSGVTKLEPTPTLTTRLSSLIQVDTHGPQCDVVIMHTEPMTQHLLDRLRRVQLITLSRDQGWVSDKKAGSWSWFELAIFEPVEKVQSETSTPNRAHPDARMFDRDIYVTYSDPPEGEEDADPVKREYKIKRRRTDSIDEEAKLLRWKSHNNALASREPDVYRGKSFDSDEEIWRYLDVGDIIVAYACVCFGGWANVVHKAELLFWERFDPAGLAV</sequence>
<protein>
    <submittedName>
        <fullName evidence="1">Uncharacterized protein</fullName>
    </submittedName>
</protein>
<dbReference type="EMBL" id="KN824311">
    <property type="protein sequence ID" value="KIM25805.1"/>
    <property type="molecule type" value="Genomic_DNA"/>
</dbReference>
<evidence type="ECO:0000313" key="1">
    <source>
        <dbReference type="EMBL" id="KIM25805.1"/>
    </source>
</evidence>
<accession>A0A0C3AMJ0</accession>